<dbReference type="AlphaFoldDB" id="A0A0A9FQI1"/>
<reference evidence="1" key="1">
    <citation type="submission" date="2014-09" db="EMBL/GenBank/DDBJ databases">
        <authorList>
            <person name="Magalhaes I.L.F."/>
            <person name="Oliveira U."/>
            <person name="Santos F.R."/>
            <person name="Vidigal T.H.D.A."/>
            <person name="Brescovit A.D."/>
            <person name="Santos A.J."/>
        </authorList>
    </citation>
    <scope>NUCLEOTIDE SEQUENCE</scope>
    <source>
        <tissue evidence="1">Shoot tissue taken approximately 20 cm above the soil surface</tissue>
    </source>
</reference>
<organism evidence="1">
    <name type="scientific">Arundo donax</name>
    <name type="common">Giant reed</name>
    <name type="synonym">Donax arundinaceus</name>
    <dbReference type="NCBI Taxonomy" id="35708"/>
    <lineage>
        <taxon>Eukaryota</taxon>
        <taxon>Viridiplantae</taxon>
        <taxon>Streptophyta</taxon>
        <taxon>Embryophyta</taxon>
        <taxon>Tracheophyta</taxon>
        <taxon>Spermatophyta</taxon>
        <taxon>Magnoliopsida</taxon>
        <taxon>Liliopsida</taxon>
        <taxon>Poales</taxon>
        <taxon>Poaceae</taxon>
        <taxon>PACMAD clade</taxon>
        <taxon>Arundinoideae</taxon>
        <taxon>Arundineae</taxon>
        <taxon>Arundo</taxon>
    </lineage>
</organism>
<sequence length="16" mass="1949">MWLLYPFLCPALLQQI</sequence>
<dbReference type="EMBL" id="GBRH01184372">
    <property type="protein sequence ID" value="JAE13524.1"/>
    <property type="molecule type" value="Transcribed_RNA"/>
</dbReference>
<proteinExistence type="predicted"/>
<protein>
    <submittedName>
        <fullName evidence="1">Uncharacterized protein</fullName>
    </submittedName>
</protein>
<evidence type="ECO:0000313" key="1">
    <source>
        <dbReference type="EMBL" id="JAE13524.1"/>
    </source>
</evidence>
<reference evidence="1" key="2">
    <citation type="journal article" date="2015" name="Data Brief">
        <title>Shoot transcriptome of the giant reed, Arundo donax.</title>
        <authorList>
            <person name="Barrero R.A."/>
            <person name="Guerrero F.D."/>
            <person name="Moolhuijzen P."/>
            <person name="Goolsby J.A."/>
            <person name="Tidwell J."/>
            <person name="Bellgard S.E."/>
            <person name="Bellgard M.I."/>
        </authorList>
    </citation>
    <scope>NUCLEOTIDE SEQUENCE</scope>
    <source>
        <tissue evidence="1">Shoot tissue taken approximately 20 cm above the soil surface</tissue>
    </source>
</reference>
<name>A0A0A9FQI1_ARUDO</name>
<accession>A0A0A9FQI1</accession>